<evidence type="ECO:0000256" key="1">
    <source>
        <dbReference type="SAM" id="MobiDB-lite"/>
    </source>
</evidence>
<sequence length="389" mass="38381">MTFSRVRRPHDPTPADPLAEPPGEDGAARLRRLRSVPGAAPGPAAVGGASAPSVRGAEPADGFSSVTLDPDLRPEERQDPGPEPAWWSVSAGVATEPSTDGRGPGEEGGGPLRSTSRRGLDDGRPQPSSVQDGPAGTRGALDAVAAAYTAANGHPTSHAGFEHVPDGGPRRWSVAARTAVVAAVAALLLAVGVGAWTLRGDGDLRPVATLADPATASEGGAGPGGQASTAPGATEASDVGATGAAGASDVVVHVVGAVGAPGLVTVPEGSRVADALAAAGDATAEAELAGVNLAREVVDGEQIVVPRPGEVVAAAPGPATVPGSEAGPVDLNSADQTALDALSGIGPVLAARIVEWREANGRFTSVEELGEVSGIGDALLARLRDQVRV</sequence>
<dbReference type="Pfam" id="PF12836">
    <property type="entry name" value="HHH_3"/>
    <property type="match status" value="1"/>
</dbReference>
<keyword evidence="2" id="KW-0812">Transmembrane</keyword>
<dbReference type="Gene3D" id="3.10.560.10">
    <property type="entry name" value="Outer membrane lipoprotein wza domain like"/>
    <property type="match status" value="1"/>
</dbReference>
<dbReference type="EMBL" id="LRIE01000072">
    <property type="protein sequence ID" value="KZM35287.1"/>
    <property type="molecule type" value="Genomic_DNA"/>
</dbReference>
<dbReference type="PANTHER" id="PTHR21180">
    <property type="entry name" value="ENDONUCLEASE/EXONUCLEASE/PHOSPHATASE FAMILY DOMAIN-CONTAINING PROTEIN 1"/>
    <property type="match status" value="1"/>
</dbReference>
<keyword evidence="2" id="KW-1133">Transmembrane helix</keyword>
<keyword evidence="2" id="KW-0472">Membrane</keyword>
<dbReference type="PATRIC" id="fig|43678.3.peg.2163"/>
<dbReference type="InterPro" id="IPR051675">
    <property type="entry name" value="Endo/Exo/Phosphatase_dom_1"/>
</dbReference>
<dbReference type="GO" id="GO:0015628">
    <property type="term" value="P:protein secretion by the type II secretion system"/>
    <property type="evidence" value="ECO:0007669"/>
    <property type="project" value="TreeGrafter"/>
</dbReference>
<proteinExistence type="predicted"/>
<dbReference type="SUPFAM" id="SSF47781">
    <property type="entry name" value="RuvA domain 2-like"/>
    <property type="match status" value="1"/>
</dbReference>
<dbReference type="InterPro" id="IPR010994">
    <property type="entry name" value="RuvA_2-like"/>
</dbReference>
<dbReference type="PANTHER" id="PTHR21180:SF32">
    <property type="entry name" value="ENDONUCLEASE_EXONUCLEASE_PHOSPHATASE FAMILY DOMAIN-CONTAINING PROTEIN 1"/>
    <property type="match status" value="1"/>
</dbReference>
<feature type="region of interest" description="Disordered" evidence="1">
    <location>
        <begin position="1"/>
        <end position="137"/>
    </location>
</feature>
<dbReference type="STRING" id="43678.OJAG_20750"/>
<feature type="domain" description="Soluble ligand binding" evidence="3">
    <location>
        <begin position="251"/>
        <end position="305"/>
    </location>
</feature>
<evidence type="ECO:0000313" key="5">
    <source>
        <dbReference type="Proteomes" id="UP000076447"/>
    </source>
</evidence>
<gene>
    <name evidence="4" type="primary">comEA</name>
    <name evidence="4" type="ORF">OJAG_20750</name>
</gene>
<dbReference type="Gene3D" id="1.10.150.320">
    <property type="entry name" value="Photosystem II 12 kDa extrinsic protein"/>
    <property type="match status" value="1"/>
</dbReference>
<name>A0A161XEY3_9CELL</name>
<evidence type="ECO:0000256" key="2">
    <source>
        <dbReference type="SAM" id="Phobius"/>
    </source>
</evidence>
<dbReference type="Pfam" id="PF10531">
    <property type="entry name" value="SLBB"/>
    <property type="match status" value="1"/>
</dbReference>
<feature type="region of interest" description="Disordered" evidence="1">
    <location>
        <begin position="214"/>
        <end position="240"/>
    </location>
</feature>
<comment type="caution">
    <text evidence="4">The sequence shown here is derived from an EMBL/GenBank/DDBJ whole genome shotgun (WGS) entry which is preliminary data.</text>
</comment>
<reference evidence="4 5" key="1">
    <citation type="submission" date="2016-01" db="EMBL/GenBank/DDBJ databases">
        <title>Genome sequence of Oerskovia enterophila VJag, an agar and cellulose degrading bacterium.</title>
        <authorList>
            <person name="Poehlein A."/>
            <person name="Jag V."/>
            <person name="Bengelsdorf F."/>
            <person name="Duerre P."/>
            <person name="Daniel R."/>
        </authorList>
    </citation>
    <scope>NUCLEOTIDE SEQUENCE [LARGE SCALE GENOMIC DNA]</scope>
    <source>
        <strain evidence="4 5">VJag</strain>
    </source>
</reference>
<accession>A0A161XEY3</accession>
<dbReference type="InterPro" id="IPR019554">
    <property type="entry name" value="Soluble_ligand-bd"/>
</dbReference>
<feature type="transmembrane region" description="Helical" evidence="2">
    <location>
        <begin position="179"/>
        <end position="198"/>
    </location>
</feature>
<feature type="compositionally biased region" description="Low complexity" evidence="1">
    <location>
        <begin position="35"/>
        <end position="57"/>
    </location>
</feature>
<evidence type="ECO:0000313" key="4">
    <source>
        <dbReference type="EMBL" id="KZM35287.1"/>
    </source>
</evidence>
<dbReference type="AlphaFoldDB" id="A0A161XEY3"/>
<feature type="compositionally biased region" description="Basic and acidic residues" evidence="1">
    <location>
        <begin position="70"/>
        <end position="80"/>
    </location>
</feature>
<evidence type="ECO:0000259" key="3">
    <source>
        <dbReference type="Pfam" id="PF10531"/>
    </source>
</evidence>
<dbReference type="GO" id="GO:0015627">
    <property type="term" value="C:type II protein secretion system complex"/>
    <property type="evidence" value="ECO:0007669"/>
    <property type="project" value="TreeGrafter"/>
</dbReference>
<dbReference type="Proteomes" id="UP000076447">
    <property type="component" value="Unassembled WGS sequence"/>
</dbReference>
<organism evidence="4 5">
    <name type="scientific">Oerskovia enterophila</name>
    <dbReference type="NCBI Taxonomy" id="43678"/>
    <lineage>
        <taxon>Bacteria</taxon>
        <taxon>Bacillati</taxon>
        <taxon>Actinomycetota</taxon>
        <taxon>Actinomycetes</taxon>
        <taxon>Micrococcales</taxon>
        <taxon>Cellulomonadaceae</taxon>
        <taxon>Oerskovia</taxon>
    </lineage>
</organism>
<protein>
    <submittedName>
        <fullName evidence="4">ComE operon protein 1</fullName>
    </submittedName>
</protein>